<dbReference type="EMBL" id="WIQW01000065">
    <property type="protein sequence ID" value="KAF3089601.1"/>
    <property type="molecule type" value="Genomic_DNA"/>
</dbReference>
<accession>A0A7C8NJQ2</accession>
<protein>
    <submittedName>
        <fullName evidence="1">Uncharacterized protein</fullName>
    </submittedName>
</protein>
<dbReference type="AlphaFoldDB" id="A0A7C8NJQ2"/>
<reference evidence="1 2" key="1">
    <citation type="submission" date="2019-06" db="EMBL/GenBank/DDBJ databases">
        <authorList>
            <person name="Palmer J.M."/>
        </authorList>
    </citation>
    <scope>NUCLEOTIDE SEQUENCE [LARGE SCALE GENOMIC DNA]</scope>
    <source>
        <strain evidence="1 2">TWF102</strain>
    </source>
</reference>
<name>A0A7C8NJQ2_ORBOL</name>
<dbReference type="Proteomes" id="UP000475325">
    <property type="component" value="Unassembled WGS sequence"/>
</dbReference>
<proteinExistence type="predicted"/>
<evidence type="ECO:0000313" key="1">
    <source>
        <dbReference type="EMBL" id="KAF3089601.1"/>
    </source>
</evidence>
<organism evidence="1 2">
    <name type="scientific">Orbilia oligospora</name>
    <name type="common">Nematode-trapping fungus</name>
    <name type="synonym">Arthrobotrys oligospora</name>
    <dbReference type="NCBI Taxonomy" id="2813651"/>
    <lineage>
        <taxon>Eukaryota</taxon>
        <taxon>Fungi</taxon>
        <taxon>Dikarya</taxon>
        <taxon>Ascomycota</taxon>
        <taxon>Pezizomycotina</taxon>
        <taxon>Orbiliomycetes</taxon>
        <taxon>Orbiliales</taxon>
        <taxon>Orbiliaceae</taxon>
        <taxon>Orbilia</taxon>
    </lineage>
</organism>
<gene>
    <name evidence="1" type="ORF">TWF102_009600</name>
</gene>
<comment type="caution">
    <text evidence="1">The sequence shown here is derived from an EMBL/GenBank/DDBJ whole genome shotgun (WGS) entry which is preliminary data.</text>
</comment>
<evidence type="ECO:0000313" key="2">
    <source>
        <dbReference type="Proteomes" id="UP000475325"/>
    </source>
</evidence>
<sequence length="127" mass="13895">MPSIAIMASQYQYSCVQVGTWPFDNCDIRYTYIPDSPTTRARKRRNVEPRTFCLDKPGCVLVGCVSLSYATAGPSERAGMLVVGIQQGVQFGLKSYCTDTVSPPPSTWGYGLLEAAIKNSPRSFGEN</sequence>